<dbReference type="Pfam" id="PF07992">
    <property type="entry name" value="Pyr_redox_2"/>
    <property type="match status" value="1"/>
</dbReference>
<gene>
    <name evidence="5" type="ORF">KL928_004698</name>
</gene>
<dbReference type="AlphaFoldDB" id="A0AAN6I457"/>
<name>A0AAN6I457_PICAN</name>
<dbReference type="PANTHER" id="PTHR48105">
    <property type="entry name" value="THIOREDOXIN REDUCTASE 1-RELATED-RELATED"/>
    <property type="match status" value="1"/>
</dbReference>
<dbReference type="RefSeq" id="XP_043058190.1">
    <property type="nucleotide sequence ID" value="XM_043205424.1"/>
</dbReference>
<protein>
    <recommendedName>
        <fullName evidence="4">FAD/NAD(P)-binding domain-containing protein</fullName>
    </recommendedName>
</protein>
<accession>A0AAN6I457</accession>
<dbReference type="Proteomes" id="UP001196530">
    <property type="component" value="Unassembled WGS sequence"/>
</dbReference>
<comment type="similarity">
    <text evidence="1">Belongs to the class-II pyridine nucleotide-disulfide oxidoreductase family.</text>
</comment>
<dbReference type="GO" id="GO:0097237">
    <property type="term" value="P:cellular response to toxic substance"/>
    <property type="evidence" value="ECO:0007669"/>
    <property type="project" value="UniProtKB-ARBA"/>
</dbReference>
<keyword evidence="2" id="KW-0285">Flavoprotein</keyword>
<evidence type="ECO:0000256" key="2">
    <source>
        <dbReference type="ARBA" id="ARBA00022630"/>
    </source>
</evidence>
<dbReference type="InterPro" id="IPR050097">
    <property type="entry name" value="Ferredoxin-NADP_redctase_2"/>
</dbReference>
<evidence type="ECO:0000256" key="1">
    <source>
        <dbReference type="ARBA" id="ARBA00009333"/>
    </source>
</evidence>
<evidence type="ECO:0000313" key="5">
    <source>
        <dbReference type="EMBL" id="KAG7816656.1"/>
    </source>
</evidence>
<dbReference type="PRINTS" id="PR00368">
    <property type="entry name" value="FADPNR"/>
</dbReference>
<dbReference type="SUPFAM" id="SSF51905">
    <property type="entry name" value="FAD/NAD(P)-binding domain"/>
    <property type="match status" value="1"/>
</dbReference>
<evidence type="ECO:0000259" key="4">
    <source>
        <dbReference type="Pfam" id="PF07992"/>
    </source>
</evidence>
<dbReference type="InterPro" id="IPR023753">
    <property type="entry name" value="FAD/NAD-binding_dom"/>
</dbReference>
<evidence type="ECO:0000313" key="6">
    <source>
        <dbReference type="Proteomes" id="UP001196530"/>
    </source>
</evidence>
<reference evidence="5" key="1">
    <citation type="journal article" date="2021" name="G3 (Bethesda)">
        <title>Genomic diversity, chromosomal rearrangements, and interspecies hybridization in the ogataea polymorpha species complex.</title>
        <authorList>
            <person name="Hanson S.J."/>
            <person name="Cinneide E.O."/>
            <person name="Salzberg L.I."/>
            <person name="Wolfe K.H."/>
            <person name="McGowan J."/>
            <person name="Fitzpatrick D.A."/>
            <person name="Matlin K."/>
        </authorList>
    </citation>
    <scope>NUCLEOTIDE SEQUENCE</scope>
    <source>
        <strain evidence="5">61-244</strain>
    </source>
</reference>
<dbReference type="PRINTS" id="PR00469">
    <property type="entry name" value="PNDRDTASEII"/>
</dbReference>
<dbReference type="GO" id="GO:0016491">
    <property type="term" value="F:oxidoreductase activity"/>
    <property type="evidence" value="ECO:0007669"/>
    <property type="project" value="UniProtKB-KW"/>
</dbReference>
<dbReference type="EMBL" id="JAHLUX010000010">
    <property type="protein sequence ID" value="KAG7816656.1"/>
    <property type="molecule type" value="Genomic_DNA"/>
</dbReference>
<sequence>MAQYDVVVVGGSASGLQACLTFGRAYLSVLCVDSGNPCNRFARESHNLLTHDGSSPGQIIAKAKSQLKKYPTIQLVEGMVRNVCKDISGEPDKYSFKVDIDSLEDDTTASFVARRVLFASGVDDNIGKIPIANVDKFWGNYIFHCPFCHGTEFRNGKTGVYYSNAAFLKTMLPTLYNWSRELVVICPDDVYGSLGAAFVSAMQQKNIALYQGNIVNVEPRSSEDRRLYRANLDNGSAIELDVLYLAPPSTINNKEILVKLGVELDELGLVKVSPQQKTNVEGVFASGDNTTRMRALAFVIGQGMVAAASICHEILRERWTG</sequence>
<keyword evidence="3" id="KW-0560">Oxidoreductase</keyword>
<proteinExistence type="inferred from homology"/>
<feature type="domain" description="FAD/NAD(P)-binding" evidence="4">
    <location>
        <begin position="196"/>
        <end position="293"/>
    </location>
</feature>
<evidence type="ECO:0000256" key="3">
    <source>
        <dbReference type="ARBA" id="ARBA00023002"/>
    </source>
</evidence>
<organism evidence="5 6">
    <name type="scientific">Pichia angusta</name>
    <name type="common">Yeast</name>
    <name type="synonym">Hansenula polymorpha</name>
    <dbReference type="NCBI Taxonomy" id="870730"/>
    <lineage>
        <taxon>Eukaryota</taxon>
        <taxon>Fungi</taxon>
        <taxon>Dikarya</taxon>
        <taxon>Ascomycota</taxon>
        <taxon>Saccharomycotina</taxon>
        <taxon>Pichiomycetes</taxon>
        <taxon>Pichiales</taxon>
        <taxon>Pichiaceae</taxon>
        <taxon>Ogataea</taxon>
    </lineage>
</organism>
<dbReference type="GeneID" id="66128749"/>
<dbReference type="InterPro" id="IPR036188">
    <property type="entry name" value="FAD/NAD-bd_sf"/>
</dbReference>
<comment type="caution">
    <text evidence="5">The sequence shown here is derived from an EMBL/GenBank/DDBJ whole genome shotgun (WGS) entry which is preliminary data.</text>
</comment>
<dbReference type="Gene3D" id="3.50.50.60">
    <property type="entry name" value="FAD/NAD(P)-binding domain"/>
    <property type="match status" value="2"/>
</dbReference>